<dbReference type="AlphaFoldDB" id="A0A9Q5HXT4"/>
<name>A0A9Q5HXT4_SANBA</name>
<reference evidence="2" key="1">
    <citation type="submission" date="2016-06" db="EMBL/GenBank/DDBJ databases">
        <title>Draft Genome sequence of the fungus Inonotus baumii.</title>
        <authorList>
            <person name="Zhu H."/>
            <person name="Lin W."/>
        </authorList>
    </citation>
    <scope>NUCLEOTIDE SEQUENCE</scope>
    <source>
        <strain evidence="2">821</strain>
    </source>
</reference>
<feature type="region of interest" description="Disordered" evidence="1">
    <location>
        <begin position="141"/>
        <end position="168"/>
    </location>
</feature>
<gene>
    <name evidence="2" type="ORF">A7U60_g4927</name>
</gene>
<evidence type="ECO:0000256" key="1">
    <source>
        <dbReference type="SAM" id="MobiDB-lite"/>
    </source>
</evidence>
<comment type="caution">
    <text evidence="2">The sequence shown here is derived from an EMBL/GenBank/DDBJ whole genome shotgun (WGS) entry which is preliminary data.</text>
</comment>
<feature type="region of interest" description="Disordered" evidence="1">
    <location>
        <begin position="27"/>
        <end position="64"/>
    </location>
</feature>
<evidence type="ECO:0000313" key="3">
    <source>
        <dbReference type="Proteomes" id="UP000757232"/>
    </source>
</evidence>
<accession>A0A9Q5HXT4</accession>
<organism evidence="2 3">
    <name type="scientific">Sanghuangporus baumii</name>
    <name type="common">Phellinus baumii</name>
    <dbReference type="NCBI Taxonomy" id="108892"/>
    <lineage>
        <taxon>Eukaryota</taxon>
        <taxon>Fungi</taxon>
        <taxon>Dikarya</taxon>
        <taxon>Basidiomycota</taxon>
        <taxon>Agaricomycotina</taxon>
        <taxon>Agaricomycetes</taxon>
        <taxon>Hymenochaetales</taxon>
        <taxon>Hymenochaetaceae</taxon>
        <taxon>Sanghuangporus</taxon>
    </lineage>
</organism>
<keyword evidence="3" id="KW-1185">Reference proteome</keyword>
<sequence>MSTRNVGPSPELIAAIARTVFQQLHNAEPVQESHLDPDITSSLEGSSSSELPSSEPPRLSSDDERLSAMEDSIRVLLERTSHLSADADDEGDGGIRRRTVGYILGERYKDLSSDQKAARNELSRQLRQIMKALTKRSGVPVDNDYDGDVDESVISPTERGFAPNYDKPPKYEANDNLIKRTVEILLGGYESLKLDDSTGHYTCEGVSFNKKDCYFLAATFFENKKRAYQIPESGDEGDEILLKSVARAKHVKARRDDYLACLAAQASLTSTERRRKVKLWEEKKPACRSKKLDRIYKRLDKLMDRESEEEEKTKGVRMWARRVSLGNEMVRIPRCKNVVWPFMVDESWLNDDRGFTKAAWTKLQQADPVGLDLQINTDSESSD</sequence>
<dbReference type="EMBL" id="LNZH02000186">
    <property type="protein sequence ID" value="OCB87969.1"/>
    <property type="molecule type" value="Genomic_DNA"/>
</dbReference>
<proteinExistence type="predicted"/>
<feature type="compositionally biased region" description="Low complexity" evidence="1">
    <location>
        <begin position="41"/>
        <end position="59"/>
    </location>
</feature>
<evidence type="ECO:0000313" key="2">
    <source>
        <dbReference type="EMBL" id="OCB87969.1"/>
    </source>
</evidence>
<protein>
    <submittedName>
        <fullName evidence="2">Uncharacterized protein</fullName>
    </submittedName>
</protein>
<dbReference type="Proteomes" id="UP000757232">
    <property type="component" value="Unassembled WGS sequence"/>
</dbReference>